<dbReference type="Gene3D" id="2.60.120.650">
    <property type="entry name" value="Cupin"/>
    <property type="match status" value="1"/>
</dbReference>
<keyword evidence="3" id="KW-0408">Iron</keyword>
<dbReference type="PROSITE" id="PS51184">
    <property type="entry name" value="JMJC"/>
    <property type="match status" value="1"/>
</dbReference>
<comment type="cofactor">
    <cofactor evidence="1">
        <name>Fe(2+)</name>
        <dbReference type="ChEBI" id="CHEBI:29033"/>
    </cofactor>
</comment>
<organism evidence="5 6">
    <name type="scientific">Nonomuraea zeae</name>
    <dbReference type="NCBI Taxonomy" id="1642303"/>
    <lineage>
        <taxon>Bacteria</taxon>
        <taxon>Bacillati</taxon>
        <taxon>Actinomycetota</taxon>
        <taxon>Actinomycetes</taxon>
        <taxon>Streptosporangiales</taxon>
        <taxon>Streptosporangiaceae</taxon>
        <taxon>Nonomuraea</taxon>
    </lineage>
</organism>
<evidence type="ECO:0000313" key="6">
    <source>
        <dbReference type="Proteomes" id="UP000306628"/>
    </source>
</evidence>
<comment type="caution">
    <text evidence="5">The sequence shown here is derived from an EMBL/GenBank/DDBJ whole genome shotgun (WGS) entry which is preliminary data.</text>
</comment>
<dbReference type="InterPro" id="IPR039994">
    <property type="entry name" value="NO66-like"/>
</dbReference>
<reference evidence="5 6" key="1">
    <citation type="submission" date="2019-05" db="EMBL/GenBank/DDBJ databases">
        <title>Draft genome sequence of Nonomuraea zeae DSM 100528.</title>
        <authorList>
            <person name="Saricaoglu S."/>
            <person name="Isik K."/>
        </authorList>
    </citation>
    <scope>NUCLEOTIDE SEQUENCE [LARGE SCALE GENOMIC DNA]</scope>
    <source>
        <strain evidence="5 6">DSM 100528</strain>
    </source>
</reference>
<accession>A0A5S4FVL5</accession>
<keyword evidence="6" id="KW-1185">Reference proteome</keyword>
<dbReference type="GO" id="GO:0046872">
    <property type="term" value="F:metal ion binding"/>
    <property type="evidence" value="ECO:0007669"/>
    <property type="project" value="UniProtKB-KW"/>
</dbReference>
<dbReference type="Proteomes" id="UP000306628">
    <property type="component" value="Unassembled WGS sequence"/>
</dbReference>
<sequence length="402" mass="43815">MRNRYDAPGGIMSDALASCVGDTDYFFETVLSRAHLYRPAAFDEGAVPVSTAEIDDCVTSRPLAASSVRMAKDNQLLDQKLYLMDVGPSYVGPRDTIDPVKVSRLIDAGATLVIRPASLHLPRLRRFCKDIEMQVGQGVDADLFITPSNARGFEIHADAAESLVIQLQGSKHWTLYEPVRPWEHRSFGIDPPAELSPVAEYTLNPGDFLYVPRGMPHLARTADTLSVHVTISINAIRWSDLLTSVIQTALGAPSFAGPVPLRDNLVSAIREELPQQMARLGQVVQQAAAAEGVLDQILRSDDSMLDAVRSNLLSELVTGTKADVADKVRLRPGVWPVVHRGGQDTAIQTGRSRFRVSGSAADACEVLMRAPTYVKDLAEDTQAALEAVEVLFQYGIAERCPD</sequence>
<evidence type="ECO:0000256" key="3">
    <source>
        <dbReference type="ARBA" id="ARBA00023004"/>
    </source>
</evidence>
<dbReference type="GO" id="GO:0051864">
    <property type="term" value="F:histone H3K36 demethylase activity"/>
    <property type="evidence" value="ECO:0007669"/>
    <property type="project" value="TreeGrafter"/>
</dbReference>
<proteinExistence type="predicted"/>
<dbReference type="SUPFAM" id="SSF51197">
    <property type="entry name" value="Clavaminate synthase-like"/>
    <property type="match status" value="1"/>
</dbReference>
<dbReference type="Pfam" id="PF08007">
    <property type="entry name" value="JmjC_2"/>
    <property type="match status" value="1"/>
</dbReference>
<evidence type="ECO:0000259" key="4">
    <source>
        <dbReference type="PROSITE" id="PS51184"/>
    </source>
</evidence>
<dbReference type="PANTHER" id="PTHR13096">
    <property type="entry name" value="MINA53 MYC INDUCED NUCLEAR ANTIGEN"/>
    <property type="match status" value="1"/>
</dbReference>
<dbReference type="PANTHER" id="PTHR13096:SF8">
    <property type="entry name" value="RIBOSOMAL OXYGENASE 1"/>
    <property type="match status" value="1"/>
</dbReference>
<gene>
    <name evidence="5" type="ORF">ETD85_46200</name>
</gene>
<keyword evidence="2" id="KW-0479">Metal-binding</keyword>
<evidence type="ECO:0000313" key="5">
    <source>
        <dbReference type="EMBL" id="TMR24749.1"/>
    </source>
</evidence>
<protein>
    <recommendedName>
        <fullName evidence="4">JmjC domain-containing protein</fullName>
    </recommendedName>
</protein>
<name>A0A5S4FVL5_9ACTN</name>
<dbReference type="EMBL" id="VCKX01000236">
    <property type="protein sequence ID" value="TMR24749.1"/>
    <property type="molecule type" value="Genomic_DNA"/>
</dbReference>
<dbReference type="GO" id="GO:0032453">
    <property type="term" value="F:histone H3K4 demethylase activity"/>
    <property type="evidence" value="ECO:0007669"/>
    <property type="project" value="TreeGrafter"/>
</dbReference>
<dbReference type="AlphaFoldDB" id="A0A5S4FVL5"/>
<feature type="domain" description="JmjC" evidence="4">
    <location>
        <begin position="101"/>
        <end position="250"/>
    </location>
</feature>
<evidence type="ECO:0000256" key="2">
    <source>
        <dbReference type="ARBA" id="ARBA00022723"/>
    </source>
</evidence>
<evidence type="ECO:0000256" key="1">
    <source>
        <dbReference type="ARBA" id="ARBA00001954"/>
    </source>
</evidence>
<dbReference type="InterPro" id="IPR003347">
    <property type="entry name" value="JmjC_dom"/>
</dbReference>
<dbReference type="OrthoDB" id="9764016at2"/>